<proteinExistence type="predicted"/>
<evidence type="ECO:0000256" key="2">
    <source>
        <dbReference type="ARBA" id="ARBA00023274"/>
    </source>
</evidence>
<dbReference type="GO" id="GO:1990904">
    <property type="term" value="C:ribonucleoprotein complex"/>
    <property type="evidence" value="ECO:0007669"/>
    <property type="project" value="UniProtKB-KW"/>
</dbReference>
<reference evidence="3" key="1">
    <citation type="journal article" date="2015" name="Nature">
        <title>Complex archaea that bridge the gap between prokaryotes and eukaryotes.</title>
        <authorList>
            <person name="Spang A."/>
            <person name="Saw J.H."/>
            <person name="Jorgensen S.L."/>
            <person name="Zaremba-Niedzwiedzka K."/>
            <person name="Martijn J."/>
            <person name="Lind A.E."/>
            <person name="van Eijk R."/>
            <person name="Schleper C."/>
            <person name="Guy L."/>
            <person name="Ettema T.J."/>
        </authorList>
    </citation>
    <scope>NUCLEOTIDE SEQUENCE</scope>
</reference>
<accession>A0A0F9CXC2</accession>
<protein>
    <submittedName>
        <fullName evidence="3">Uncharacterized protein</fullName>
    </submittedName>
</protein>
<sequence>MALKGFEGGQMPIHRRLAKRGFNAPFSKDFN</sequence>
<dbReference type="GO" id="GO:0005840">
    <property type="term" value="C:ribosome"/>
    <property type="evidence" value="ECO:0007669"/>
    <property type="project" value="UniProtKB-KW"/>
</dbReference>
<evidence type="ECO:0000313" key="3">
    <source>
        <dbReference type="EMBL" id="KKL10266.1"/>
    </source>
</evidence>
<organism evidence="3">
    <name type="scientific">marine sediment metagenome</name>
    <dbReference type="NCBI Taxonomy" id="412755"/>
    <lineage>
        <taxon>unclassified sequences</taxon>
        <taxon>metagenomes</taxon>
        <taxon>ecological metagenomes</taxon>
    </lineage>
</organism>
<dbReference type="InterPro" id="IPR036227">
    <property type="entry name" value="Ribosomal_uL15/eL18_sf"/>
</dbReference>
<evidence type="ECO:0000256" key="1">
    <source>
        <dbReference type="ARBA" id="ARBA00022980"/>
    </source>
</evidence>
<gene>
    <name evidence="3" type="ORF">LCGC14_2557550</name>
</gene>
<dbReference type="SUPFAM" id="SSF52080">
    <property type="entry name" value="Ribosomal proteins L15p and L18e"/>
    <property type="match status" value="1"/>
</dbReference>
<keyword evidence="1" id="KW-0689">Ribosomal protein</keyword>
<keyword evidence="2" id="KW-0687">Ribonucleoprotein</keyword>
<dbReference type="EMBL" id="LAZR01042131">
    <property type="protein sequence ID" value="KKL10266.1"/>
    <property type="molecule type" value="Genomic_DNA"/>
</dbReference>
<comment type="caution">
    <text evidence="3">The sequence shown here is derived from an EMBL/GenBank/DDBJ whole genome shotgun (WGS) entry which is preliminary data.</text>
</comment>
<dbReference type="AlphaFoldDB" id="A0A0F9CXC2"/>
<name>A0A0F9CXC2_9ZZZZ</name>
<feature type="non-terminal residue" evidence="3">
    <location>
        <position position="31"/>
    </location>
</feature>